<comment type="caution">
    <text evidence="1">The sequence shown here is derived from an EMBL/GenBank/DDBJ whole genome shotgun (WGS) entry which is preliminary data.</text>
</comment>
<feature type="non-terminal residue" evidence="1">
    <location>
        <position position="60"/>
    </location>
</feature>
<proteinExistence type="predicted"/>
<evidence type="ECO:0000313" key="2">
    <source>
        <dbReference type="Proteomes" id="UP001583186"/>
    </source>
</evidence>
<gene>
    <name evidence="1" type="ORF">Sste5346_008035</name>
</gene>
<dbReference type="Proteomes" id="UP001583186">
    <property type="component" value="Unassembled WGS sequence"/>
</dbReference>
<reference evidence="1 2" key="1">
    <citation type="journal article" date="2024" name="IMA Fungus">
        <title>IMA Genome - F19 : A genome assembly and annotation guide to empower mycologists, including annotated draft genome sequences of Ceratocystis pirilliformis, Diaporthe australafricana, Fusarium ophioides, Paecilomyces lecythidis, and Sporothrix stenoceras.</title>
        <authorList>
            <person name="Aylward J."/>
            <person name="Wilson A.M."/>
            <person name="Visagie C.M."/>
            <person name="Spraker J."/>
            <person name="Barnes I."/>
            <person name="Buitendag C."/>
            <person name="Ceriani C."/>
            <person name="Del Mar Angel L."/>
            <person name="du Plessis D."/>
            <person name="Fuchs T."/>
            <person name="Gasser K."/>
            <person name="Kramer D."/>
            <person name="Li W."/>
            <person name="Munsamy K."/>
            <person name="Piso A."/>
            <person name="Price J.L."/>
            <person name="Sonnekus B."/>
            <person name="Thomas C."/>
            <person name="van der Nest A."/>
            <person name="van Dijk A."/>
            <person name="van Heerden A."/>
            <person name="van Vuuren N."/>
            <person name="Yilmaz N."/>
            <person name="Duong T.A."/>
            <person name="van der Merwe N.A."/>
            <person name="Wingfield M.J."/>
            <person name="Wingfield B.D."/>
        </authorList>
    </citation>
    <scope>NUCLEOTIDE SEQUENCE [LARGE SCALE GENOMIC DNA]</scope>
    <source>
        <strain evidence="1 2">CMW 5346</strain>
    </source>
</reference>
<name>A0ABR3YSG4_9PEZI</name>
<dbReference type="EMBL" id="JAWCUI010000058">
    <property type="protein sequence ID" value="KAL1890894.1"/>
    <property type="molecule type" value="Genomic_DNA"/>
</dbReference>
<evidence type="ECO:0000313" key="1">
    <source>
        <dbReference type="EMBL" id="KAL1890894.1"/>
    </source>
</evidence>
<sequence length="60" mass="6935">MSLYHFMCFYGSRQASNPHDKIYAFMGVAKDTDNYDPPDYAKRVEDVYINFAMTLALEDG</sequence>
<protein>
    <submittedName>
        <fullName evidence="1">Uncharacterized protein</fullName>
    </submittedName>
</protein>
<organism evidence="1 2">
    <name type="scientific">Sporothrix stenoceras</name>
    <dbReference type="NCBI Taxonomy" id="5173"/>
    <lineage>
        <taxon>Eukaryota</taxon>
        <taxon>Fungi</taxon>
        <taxon>Dikarya</taxon>
        <taxon>Ascomycota</taxon>
        <taxon>Pezizomycotina</taxon>
        <taxon>Sordariomycetes</taxon>
        <taxon>Sordariomycetidae</taxon>
        <taxon>Ophiostomatales</taxon>
        <taxon>Ophiostomataceae</taxon>
        <taxon>Sporothrix</taxon>
    </lineage>
</organism>
<accession>A0ABR3YSG4</accession>
<keyword evidence="2" id="KW-1185">Reference proteome</keyword>